<keyword evidence="12 19" id="KW-1133">Transmembrane helix</keyword>
<comment type="catalytic activity">
    <reaction evidence="17 19">
        <text>alpha-ribazole + adenosylcob(III)inamide-GDP = adenosylcob(III)alamin + GMP + H(+)</text>
        <dbReference type="Rhea" id="RHEA:16049"/>
        <dbReference type="ChEBI" id="CHEBI:10329"/>
        <dbReference type="ChEBI" id="CHEBI:15378"/>
        <dbReference type="ChEBI" id="CHEBI:18408"/>
        <dbReference type="ChEBI" id="CHEBI:58115"/>
        <dbReference type="ChEBI" id="CHEBI:60487"/>
        <dbReference type="EC" id="2.7.8.26"/>
    </reaction>
</comment>
<comment type="subcellular location">
    <subcellularLocation>
        <location evidence="2 19">Cell membrane</location>
        <topology evidence="2 19">Multi-pass membrane protein</topology>
    </subcellularLocation>
</comment>
<dbReference type="HAMAP" id="MF_00719">
    <property type="entry name" value="CobS"/>
    <property type="match status" value="1"/>
</dbReference>
<evidence type="ECO:0000256" key="3">
    <source>
        <dbReference type="ARBA" id="ARBA00004663"/>
    </source>
</evidence>
<organism evidence="20 21">
    <name type="scientific">Formimonas warabiya</name>
    <dbReference type="NCBI Taxonomy" id="1761012"/>
    <lineage>
        <taxon>Bacteria</taxon>
        <taxon>Bacillati</taxon>
        <taxon>Bacillota</taxon>
        <taxon>Clostridia</taxon>
        <taxon>Eubacteriales</taxon>
        <taxon>Peptococcaceae</taxon>
        <taxon>Candidatus Formimonas</taxon>
    </lineage>
</organism>
<keyword evidence="11 19" id="KW-0460">Magnesium</keyword>
<reference evidence="20 21" key="1">
    <citation type="submission" date="2016-10" db="EMBL/GenBank/DDBJ databases">
        <title>Complete Genome Sequence of Peptococcaceae strain DCMF.</title>
        <authorList>
            <person name="Edwards R.J."/>
            <person name="Holland S.I."/>
            <person name="Deshpande N.P."/>
            <person name="Wong Y.K."/>
            <person name="Ertan H."/>
            <person name="Manefield M."/>
            <person name="Russell T.L."/>
            <person name="Lee M.J."/>
        </authorList>
    </citation>
    <scope>NUCLEOTIDE SEQUENCE [LARGE SCALE GENOMIC DNA]</scope>
    <source>
        <strain evidence="20 21">DCMF</strain>
    </source>
</reference>
<comment type="catalytic activity">
    <reaction evidence="18 19">
        <text>alpha-ribazole 5'-phosphate + adenosylcob(III)inamide-GDP = adenosylcob(III)alamin 5'-phosphate + GMP + H(+)</text>
        <dbReference type="Rhea" id="RHEA:23560"/>
        <dbReference type="ChEBI" id="CHEBI:15378"/>
        <dbReference type="ChEBI" id="CHEBI:57918"/>
        <dbReference type="ChEBI" id="CHEBI:58115"/>
        <dbReference type="ChEBI" id="CHEBI:60487"/>
        <dbReference type="ChEBI" id="CHEBI:60493"/>
        <dbReference type="EC" id="2.7.8.26"/>
    </reaction>
</comment>
<dbReference type="GO" id="GO:0051073">
    <property type="term" value="F:adenosylcobinamide-GDP ribazoletransferase activity"/>
    <property type="evidence" value="ECO:0007669"/>
    <property type="project" value="UniProtKB-UniRule"/>
</dbReference>
<dbReference type="KEGG" id="fwa:DCMF_05050"/>
<sequence length="249" mass="27719">MMVKDILIVVTFLTRIPIKINFVFGEEELGRTSRYFPLVGFLIGMLVALILYLFSGIHVQLASALAILTGILLTGGLHLDGLMDTTDGIFSARSRERMLEIMKDSRVGAHGVTGAVIILLLKFVLYQMVVDAHGIFWIVPMAFVFSRWIMVYTILYFPGARSEGLGQIYKKFQRRSDFPIATGLTLLPLVIFQDWFTLVPIVVSLGMVWLCCRSIQKALGGLTGDVYGAMAELSEVLFILSYLVLQAVT</sequence>
<accession>A0A3G1KP57</accession>
<evidence type="ECO:0000256" key="13">
    <source>
        <dbReference type="ARBA" id="ARBA00023136"/>
    </source>
</evidence>
<feature type="transmembrane region" description="Helical" evidence="19">
    <location>
        <begin position="226"/>
        <end position="245"/>
    </location>
</feature>
<evidence type="ECO:0000256" key="14">
    <source>
        <dbReference type="ARBA" id="ARBA00025228"/>
    </source>
</evidence>
<dbReference type="Proteomes" id="UP000323521">
    <property type="component" value="Chromosome"/>
</dbReference>
<dbReference type="RefSeq" id="WP_214659102.1">
    <property type="nucleotide sequence ID" value="NZ_CP017634.1"/>
</dbReference>
<feature type="transmembrane region" description="Helical" evidence="19">
    <location>
        <begin position="61"/>
        <end position="79"/>
    </location>
</feature>
<keyword evidence="8 19" id="KW-0169">Cobalamin biosynthesis</keyword>
<evidence type="ECO:0000256" key="1">
    <source>
        <dbReference type="ARBA" id="ARBA00001946"/>
    </source>
</evidence>
<evidence type="ECO:0000313" key="20">
    <source>
        <dbReference type="EMBL" id="ATW24237.1"/>
    </source>
</evidence>
<keyword evidence="13 19" id="KW-0472">Membrane</keyword>
<feature type="transmembrane region" description="Helical" evidence="19">
    <location>
        <begin position="36"/>
        <end position="55"/>
    </location>
</feature>
<dbReference type="PANTHER" id="PTHR34148:SF1">
    <property type="entry name" value="ADENOSYLCOBINAMIDE-GDP RIBAZOLETRANSFERASE"/>
    <property type="match status" value="1"/>
</dbReference>
<evidence type="ECO:0000256" key="8">
    <source>
        <dbReference type="ARBA" id="ARBA00022573"/>
    </source>
</evidence>
<dbReference type="EMBL" id="CP017634">
    <property type="protein sequence ID" value="ATW24237.1"/>
    <property type="molecule type" value="Genomic_DNA"/>
</dbReference>
<evidence type="ECO:0000256" key="2">
    <source>
        <dbReference type="ARBA" id="ARBA00004651"/>
    </source>
</evidence>
<dbReference type="InterPro" id="IPR003805">
    <property type="entry name" value="CobS"/>
</dbReference>
<comment type="function">
    <text evidence="14 19">Joins adenosylcobinamide-GDP and alpha-ribazole to generate adenosylcobalamin (Ado-cobalamin). Also synthesizes adenosylcobalamin 5'-phosphate from adenosylcobinamide-GDP and alpha-ribazole 5'-phosphate.</text>
</comment>
<dbReference type="EC" id="2.7.8.26" evidence="5 19"/>
<evidence type="ECO:0000256" key="9">
    <source>
        <dbReference type="ARBA" id="ARBA00022679"/>
    </source>
</evidence>
<evidence type="ECO:0000256" key="12">
    <source>
        <dbReference type="ARBA" id="ARBA00022989"/>
    </source>
</evidence>
<dbReference type="UniPathway" id="UPA00148">
    <property type="reaction ID" value="UER00238"/>
</dbReference>
<dbReference type="AlphaFoldDB" id="A0A3G1KP57"/>
<evidence type="ECO:0000313" key="21">
    <source>
        <dbReference type="Proteomes" id="UP000323521"/>
    </source>
</evidence>
<evidence type="ECO:0000256" key="7">
    <source>
        <dbReference type="ARBA" id="ARBA00022475"/>
    </source>
</evidence>
<name>A0A3G1KP57_FORW1</name>
<evidence type="ECO:0000256" key="19">
    <source>
        <dbReference type="HAMAP-Rule" id="MF_00719"/>
    </source>
</evidence>
<feature type="transmembrane region" description="Helical" evidence="19">
    <location>
        <begin position="107"/>
        <end position="129"/>
    </location>
</feature>
<dbReference type="GO" id="GO:0009236">
    <property type="term" value="P:cobalamin biosynthetic process"/>
    <property type="evidence" value="ECO:0007669"/>
    <property type="project" value="UniProtKB-UniRule"/>
</dbReference>
<evidence type="ECO:0000256" key="10">
    <source>
        <dbReference type="ARBA" id="ARBA00022692"/>
    </source>
</evidence>
<comment type="pathway">
    <text evidence="3 19">Cofactor biosynthesis; adenosylcobalamin biosynthesis; adenosylcobalamin from cob(II)yrinate a,c-diamide: step 7/7.</text>
</comment>
<evidence type="ECO:0000256" key="15">
    <source>
        <dbReference type="ARBA" id="ARBA00032605"/>
    </source>
</evidence>
<evidence type="ECO:0000256" key="4">
    <source>
        <dbReference type="ARBA" id="ARBA00010561"/>
    </source>
</evidence>
<dbReference type="NCBIfam" id="TIGR00317">
    <property type="entry name" value="cobS"/>
    <property type="match status" value="1"/>
</dbReference>
<feature type="transmembrane region" description="Helical" evidence="19">
    <location>
        <begin position="6"/>
        <end position="24"/>
    </location>
</feature>
<dbReference type="GO" id="GO:0005886">
    <property type="term" value="C:plasma membrane"/>
    <property type="evidence" value="ECO:0007669"/>
    <property type="project" value="UniProtKB-SubCell"/>
</dbReference>
<evidence type="ECO:0000256" key="5">
    <source>
        <dbReference type="ARBA" id="ARBA00013200"/>
    </source>
</evidence>
<proteinExistence type="inferred from homology"/>
<evidence type="ECO:0000256" key="6">
    <source>
        <dbReference type="ARBA" id="ARBA00015850"/>
    </source>
</evidence>
<evidence type="ECO:0000256" key="17">
    <source>
        <dbReference type="ARBA" id="ARBA00048623"/>
    </source>
</evidence>
<gene>
    <name evidence="19" type="primary">cobS</name>
    <name evidence="20" type="ORF">DCMF_05050</name>
</gene>
<evidence type="ECO:0000256" key="18">
    <source>
        <dbReference type="ARBA" id="ARBA00049504"/>
    </source>
</evidence>
<evidence type="ECO:0000256" key="11">
    <source>
        <dbReference type="ARBA" id="ARBA00022842"/>
    </source>
</evidence>
<dbReference type="Pfam" id="PF02654">
    <property type="entry name" value="CobS"/>
    <property type="match status" value="1"/>
</dbReference>
<dbReference type="GO" id="GO:0008818">
    <property type="term" value="F:cobalamin 5'-phosphate synthase activity"/>
    <property type="evidence" value="ECO:0007669"/>
    <property type="project" value="UniProtKB-UniRule"/>
</dbReference>
<dbReference type="PANTHER" id="PTHR34148">
    <property type="entry name" value="ADENOSYLCOBINAMIDE-GDP RIBAZOLETRANSFERASE"/>
    <property type="match status" value="1"/>
</dbReference>
<protein>
    <recommendedName>
        <fullName evidence="6 19">Adenosylcobinamide-GDP ribazoletransferase</fullName>
        <ecNumber evidence="5 19">2.7.8.26</ecNumber>
    </recommendedName>
    <alternativeName>
        <fullName evidence="16 19">Cobalamin synthase</fullName>
    </alternativeName>
    <alternativeName>
        <fullName evidence="15 19">Cobalamin-5'-phosphate synthase</fullName>
    </alternativeName>
</protein>
<feature type="transmembrane region" description="Helical" evidence="19">
    <location>
        <begin position="178"/>
        <end position="206"/>
    </location>
</feature>
<keyword evidence="7 19" id="KW-1003">Cell membrane</keyword>
<comment type="similarity">
    <text evidence="4 19">Belongs to the CobS family.</text>
</comment>
<evidence type="ECO:0000256" key="16">
    <source>
        <dbReference type="ARBA" id="ARBA00032853"/>
    </source>
</evidence>
<comment type="cofactor">
    <cofactor evidence="1 19">
        <name>Mg(2+)</name>
        <dbReference type="ChEBI" id="CHEBI:18420"/>
    </cofactor>
</comment>
<feature type="transmembrane region" description="Helical" evidence="19">
    <location>
        <begin position="135"/>
        <end position="157"/>
    </location>
</feature>
<keyword evidence="10 19" id="KW-0812">Transmembrane</keyword>
<keyword evidence="21" id="KW-1185">Reference proteome</keyword>
<keyword evidence="9 19" id="KW-0808">Transferase</keyword>